<evidence type="ECO:0000256" key="1">
    <source>
        <dbReference type="SAM" id="MobiDB-lite"/>
    </source>
</evidence>
<dbReference type="PANTHER" id="PTHR38687">
    <property type="entry name" value="CELL DIVISION PROTEIN DEDD-RELATED"/>
    <property type="match status" value="1"/>
</dbReference>
<dbReference type="Pfam" id="PF05036">
    <property type="entry name" value="SPOR"/>
    <property type="match status" value="1"/>
</dbReference>
<name>A0A1K2H4N4_9NEIS</name>
<gene>
    <name evidence="4" type="ORF">SAMN02745887_00101</name>
</gene>
<dbReference type="GO" id="GO:0032506">
    <property type="term" value="P:cytokinetic process"/>
    <property type="evidence" value="ECO:0007669"/>
    <property type="project" value="TreeGrafter"/>
</dbReference>
<accession>A0A1K2H4N4</accession>
<dbReference type="PANTHER" id="PTHR38687:SF1">
    <property type="entry name" value="CELL DIVISION PROTEIN DEDD"/>
    <property type="match status" value="1"/>
</dbReference>
<dbReference type="InterPro" id="IPR007730">
    <property type="entry name" value="SPOR-like_dom"/>
</dbReference>
<evidence type="ECO:0000256" key="2">
    <source>
        <dbReference type="SAM" id="Phobius"/>
    </source>
</evidence>
<dbReference type="AlphaFoldDB" id="A0A1K2H4N4"/>
<feature type="region of interest" description="Disordered" evidence="1">
    <location>
        <begin position="53"/>
        <end position="130"/>
    </location>
</feature>
<reference evidence="4 5" key="1">
    <citation type="submission" date="2016-11" db="EMBL/GenBank/DDBJ databases">
        <authorList>
            <person name="Jaros S."/>
            <person name="Januszkiewicz K."/>
            <person name="Wedrychowicz H."/>
        </authorList>
    </citation>
    <scope>NUCLEOTIDE SEQUENCE [LARGE SCALE GENOMIC DNA]</scope>
    <source>
        <strain evidence="4 5">DSM 18899</strain>
    </source>
</reference>
<evidence type="ECO:0000259" key="3">
    <source>
        <dbReference type="PROSITE" id="PS51724"/>
    </source>
</evidence>
<dbReference type="GO" id="GO:0030428">
    <property type="term" value="C:cell septum"/>
    <property type="evidence" value="ECO:0007669"/>
    <property type="project" value="TreeGrafter"/>
</dbReference>
<dbReference type="Gene3D" id="3.30.70.1070">
    <property type="entry name" value="Sporulation related repeat"/>
    <property type="match status" value="1"/>
</dbReference>
<dbReference type="OrthoDB" id="7063246at2"/>
<dbReference type="Proteomes" id="UP000186513">
    <property type="component" value="Unassembled WGS sequence"/>
</dbReference>
<dbReference type="GO" id="GO:0032153">
    <property type="term" value="C:cell division site"/>
    <property type="evidence" value="ECO:0007669"/>
    <property type="project" value="TreeGrafter"/>
</dbReference>
<feature type="region of interest" description="Disordered" evidence="1">
    <location>
        <begin position="1"/>
        <end position="22"/>
    </location>
</feature>
<evidence type="ECO:0000313" key="4">
    <source>
        <dbReference type="EMBL" id="SFZ70200.1"/>
    </source>
</evidence>
<dbReference type="RefSeq" id="WP_072426660.1">
    <property type="nucleotide sequence ID" value="NZ_FPKR01000001.1"/>
</dbReference>
<keyword evidence="2" id="KW-0812">Transmembrane</keyword>
<evidence type="ECO:0000313" key="5">
    <source>
        <dbReference type="Proteomes" id="UP000186513"/>
    </source>
</evidence>
<dbReference type="InterPro" id="IPR052521">
    <property type="entry name" value="Cell_div_SPOR-domain"/>
</dbReference>
<dbReference type="STRING" id="1121279.SAMN02745887_00101"/>
<feature type="domain" description="SPOR" evidence="3">
    <location>
        <begin position="133"/>
        <end position="212"/>
    </location>
</feature>
<keyword evidence="5" id="KW-1185">Reference proteome</keyword>
<keyword evidence="2" id="KW-0472">Membrane</keyword>
<dbReference type="InterPro" id="IPR036680">
    <property type="entry name" value="SPOR-like_sf"/>
</dbReference>
<dbReference type="SUPFAM" id="SSF110997">
    <property type="entry name" value="Sporulation related repeat"/>
    <property type="match status" value="1"/>
</dbReference>
<dbReference type="EMBL" id="FPKR01000001">
    <property type="protein sequence ID" value="SFZ70200.1"/>
    <property type="molecule type" value="Genomic_DNA"/>
</dbReference>
<sequence>MSKDYKQSSRKSSSARRSGGGGSSIFAGLLIGLCIGIAIAVAAALYLNKTPNPFAQQAQPKPPKVEATPPKPEILLPPGQKPADPANPAAGKPTPAQPEGDRFDFYTMLPELGGEPKPAPVAKAPDNAPPAKVVPPSGTYLQAGAFQNETDADNLKAKLALVGVEANIQTAEVPGKGVWHRVRIGPLARAEDIDRVRAQLKVNGIDASLVKQ</sequence>
<organism evidence="4 5">
    <name type="scientific">Chitinimonas taiwanensis DSM 18899</name>
    <dbReference type="NCBI Taxonomy" id="1121279"/>
    <lineage>
        <taxon>Bacteria</taxon>
        <taxon>Pseudomonadati</taxon>
        <taxon>Pseudomonadota</taxon>
        <taxon>Betaproteobacteria</taxon>
        <taxon>Neisseriales</taxon>
        <taxon>Chitinibacteraceae</taxon>
        <taxon>Chitinimonas</taxon>
    </lineage>
</organism>
<feature type="transmembrane region" description="Helical" evidence="2">
    <location>
        <begin position="21"/>
        <end position="47"/>
    </location>
</feature>
<dbReference type="PROSITE" id="PS51724">
    <property type="entry name" value="SPOR"/>
    <property type="match status" value="1"/>
</dbReference>
<dbReference type="GO" id="GO:0042834">
    <property type="term" value="F:peptidoglycan binding"/>
    <property type="evidence" value="ECO:0007669"/>
    <property type="project" value="InterPro"/>
</dbReference>
<proteinExistence type="predicted"/>
<protein>
    <submittedName>
        <fullName evidence="4">Sporulation related domain-containing protein</fullName>
    </submittedName>
</protein>
<keyword evidence="2" id="KW-1133">Transmembrane helix</keyword>